<dbReference type="EMBL" id="NQKI01000045">
    <property type="protein sequence ID" value="OZY57651.1"/>
    <property type="molecule type" value="Genomic_DNA"/>
</dbReference>
<gene>
    <name evidence="1" type="ORF">CJF39_20255</name>
</gene>
<evidence type="ECO:0000313" key="2">
    <source>
        <dbReference type="Proteomes" id="UP000215788"/>
    </source>
</evidence>
<dbReference type="AlphaFoldDB" id="A0A266N576"/>
<comment type="caution">
    <text evidence="1">The sequence shown here is derived from an EMBL/GenBank/DDBJ whole genome shotgun (WGS) entry which is preliminary data.</text>
</comment>
<dbReference type="OrthoDB" id="6971876at2"/>
<protein>
    <submittedName>
        <fullName evidence="1">Uncharacterized protein</fullName>
    </submittedName>
</protein>
<dbReference type="Proteomes" id="UP000215788">
    <property type="component" value="Unassembled WGS sequence"/>
</dbReference>
<accession>A0A266N576</accession>
<dbReference type="RefSeq" id="WP_094995050.1">
    <property type="nucleotide sequence ID" value="NZ_NQKI01000045.1"/>
</dbReference>
<reference evidence="1 2" key="1">
    <citation type="submission" date="2017-08" db="EMBL/GenBank/DDBJ databases">
        <title>Genomic and metabolic characterisation of spoilage-associated Pseudomonas species.</title>
        <authorList>
            <person name="Stanborough T."/>
            <person name="Fegan N."/>
            <person name="Powell S.M."/>
            <person name="Singh T."/>
            <person name="Tamplin M.L."/>
            <person name="Chandry P.S."/>
        </authorList>
    </citation>
    <scope>NUCLEOTIDE SEQUENCE [LARGE SCALE GENOMIC DNA]</scope>
    <source>
        <strain evidence="1 2">L1802</strain>
    </source>
</reference>
<organism evidence="1 2">
    <name type="scientific">Pseudomonas lundensis</name>
    <dbReference type="NCBI Taxonomy" id="86185"/>
    <lineage>
        <taxon>Bacteria</taxon>
        <taxon>Pseudomonadati</taxon>
        <taxon>Pseudomonadota</taxon>
        <taxon>Gammaproteobacteria</taxon>
        <taxon>Pseudomonadales</taxon>
        <taxon>Pseudomonadaceae</taxon>
        <taxon>Pseudomonas</taxon>
    </lineage>
</organism>
<proteinExistence type="predicted"/>
<name>A0A266N576_9PSED</name>
<evidence type="ECO:0000313" key="1">
    <source>
        <dbReference type="EMBL" id="OZY57651.1"/>
    </source>
</evidence>
<sequence>MTINVTSKTLSAYNAQLAFNTATAYLSQSGLADYLIKQLEKQDQVQLSIEVSGDPAHANENASDDGKIFWSLRSDALYSDEASDVSSLLDKAPAERKPYIASHLNLLHVLALACEQLNNHLNFRDADATWPWLDETTLSASDIENFVARELLDQSWPADQNWDRVLKDS</sequence>